<evidence type="ECO:0000313" key="4">
    <source>
        <dbReference type="Proteomes" id="UP000294743"/>
    </source>
</evidence>
<keyword evidence="1 2" id="KW-0238">DNA-binding</keyword>
<sequence length="104" mass="12178">MNQFILVGRIVEKPILQLTSVNIKYTFLSLAVKRNFKNADGVYERDIFQITLWRGIAEEVIDTCDKDTLLAIRGRVITSFYTSEENKTYTNYEFVAERVQYLEV</sequence>
<dbReference type="Proteomes" id="UP000294743">
    <property type="component" value="Unassembled WGS sequence"/>
</dbReference>
<accession>A0A4R7Z8U0</accession>
<organism evidence="3 4">
    <name type="scientific">Breznakia blatticola</name>
    <dbReference type="NCBI Taxonomy" id="1754012"/>
    <lineage>
        <taxon>Bacteria</taxon>
        <taxon>Bacillati</taxon>
        <taxon>Bacillota</taxon>
        <taxon>Erysipelotrichia</taxon>
        <taxon>Erysipelotrichales</taxon>
        <taxon>Erysipelotrichaceae</taxon>
        <taxon>Breznakia</taxon>
    </lineage>
</organism>
<dbReference type="Pfam" id="PF00436">
    <property type="entry name" value="SSB"/>
    <property type="match status" value="1"/>
</dbReference>
<dbReference type="SUPFAM" id="SSF50249">
    <property type="entry name" value="Nucleic acid-binding proteins"/>
    <property type="match status" value="1"/>
</dbReference>
<dbReference type="AlphaFoldDB" id="A0A4R7Z8U0"/>
<keyword evidence="4" id="KW-1185">Reference proteome</keyword>
<evidence type="ECO:0000313" key="3">
    <source>
        <dbReference type="EMBL" id="TDW13102.1"/>
    </source>
</evidence>
<dbReference type="InterPro" id="IPR011344">
    <property type="entry name" value="ssDNA-bd"/>
</dbReference>
<dbReference type="GO" id="GO:0006260">
    <property type="term" value="P:DNA replication"/>
    <property type="evidence" value="ECO:0007669"/>
    <property type="project" value="InterPro"/>
</dbReference>
<dbReference type="EMBL" id="SODD01000050">
    <property type="protein sequence ID" value="TDW13102.1"/>
    <property type="molecule type" value="Genomic_DNA"/>
</dbReference>
<gene>
    <name evidence="3" type="ORF">EDD63_1508</name>
</gene>
<dbReference type="RefSeq" id="WP_166667621.1">
    <property type="nucleotide sequence ID" value="NZ_SODD01000050.1"/>
</dbReference>
<protein>
    <recommendedName>
        <fullName evidence="2">Single-stranded DNA-binding protein</fullName>
    </recommendedName>
</protein>
<dbReference type="InterPro" id="IPR012340">
    <property type="entry name" value="NA-bd_OB-fold"/>
</dbReference>
<dbReference type="PROSITE" id="PS50935">
    <property type="entry name" value="SSB"/>
    <property type="match status" value="1"/>
</dbReference>
<proteinExistence type="predicted"/>
<dbReference type="CDD" id="cd04496">
    <property type="entry name" value="SSB_OBF"/>
    <property type="match status" value="1"/>
</dbReference>
<name>A0A4R7Z8U0_9FIRM</name>
<comment type="caution">
    <text evidence="3">The sequence shown here is derived from an EMBL/GenBank/DDBJ whole genome shotgun (WGS) entry which is preliminary data.</text>
</comment>
<dbReference type="GO" id="GO:0003697">
    <property type="term" value="F:single-stranded DNA binding"/>
    <property type="evidence" value="ECO:0007669"/>
    <property type="project" value="InterPro"/>
</dbReference>
<dbReference type="PIRSF" id="PIRSF002070">
    <property type="entry name" value="SSB"/>
    <property type="match status" value="1"/>
</dbReference>
<dbReference type="InterPro" id="IPR000424">
    <property type="entry name" value="Primosome_PriB/ssb"/>
</dbReference>
<evidence type="ECO:0000256" key="2">
    <source>
        <dbReference type="PIRNR" id="PIRNR002070"/>
    </source>
</evidence>
<reference evidence="3 4" key="1">
    <citation type="submission" date="2019-03" db="EMBL/GenBank/DDBJ databases">
        <title>Genomic Encyclopedia of Type Strains, Phase IV (KMG-IV): sequencing the most valuable type-strain genomes for metagenomic binning, comparative biology and taxonomic classification.</title>
        <authorList>
            <person name="Goeker M."/>
        </authorList>
    </citation>
    <scope>NUCLEOTIDE SEQUENCE [LARGE SCALE GENOMIC DNA]</scope>
    <source>
        <strain evidence="3 4">DSM 28867</strain>
    </source>
</reference>
<dbReference type="Gene3D" id="2.40.50.140">
    <property type="entry name" value="Nucleic acid-binding proteins"/>
    <property type="match status" value="1"/>
</dbReference>
<evidence type="ECO:0000256" key="1">
    <source>
        <dbReference type="ARBA" id="ARBA00023125"/>
    </source>
</evidence>